<dbReference type="InterPro" id="IPR050206">
    <property type="entry name" value="FtsK/SpoIIIE/SftA"/>
</dbReference>
<name>A0A919RJE7_9ACTN</name>
<dbReference type="GO" id="GO:0005524">
    <property type="term" value="F:ATP binding"/>
    <property type="evidence" value="ECO:0007669"/>
    <property type="project" value="UniProtKB-UniRule"/>
</dbReference>
<keyword evidence="1 3" id="KW-0547">Nucleotide-binding</keyword>
<keyword evidence="6" id="KW-1185">Reference proteome</keyword>
<dbReference type="InterPro" id="IPR002543">
    <property type="entry name" value="FtsK_dom"/>
</dbReference>
<keyword evidence="2 3" id="KW-0067">ATP-binding</keyword>
<feature type="domain" description="FtsK" evidence="4">
    <location>
        <begin position="184"/>
        <end position="367"/>
    </location>
</feature>
<evidence type="ECO:0000259" key="4">
    <source>
        <dbReference type="PROSITE" id="PS50901"/>
    </source>
</evidence>
<evidence type="ECO:0000313" key="6">
    <source>
        <dbReference type="Proteomes" id="UP000606172"/>
    </source>
</evidence>
<evidence type="ECO:0000256" key="1">
    <source>
        <dbReference type="ARBA" id="ARBA00022741"/>
    </source>
</evidence>
<dbReference type="PANTHER" id="PTHR22683">
    <property type="entry name" value="SPORULATION PROTEIN RELATED"/>
    <property type="match status" value="1"/>
</dbReference>
<accession>A0A919RJE7</accession>
<dbReference type="Gene3D" id="3.40.50.300">
    <property type="entry name" value="P-loop containing nucleotide triphosphate hydrolases"/>
    <property type="match status" value="1"/>
</dbReference>
<dbReference type="InterPro" id="IPR027417">
    <property type="entry name" value="P-loop_NTPase"/>
</dbReference>
<dbReference type="EMBL" id="BOOW01000031">
    <property type="protein sequence ID" value="GII94927.1"/>
    <property type="molecule type" value="Genomic_DNA"/>
</dbReference>
<evidence type="ECO:0000313" key="5">
    <source>
        <dbReference type="EMBL" id="GII94927.1"/>
    </source>
</evidence>
<dbReference type="RefSeq" id="WP_239129627.1">
    <property type="nucleotide sequence ID" value="NZ_BOOW01000031.1"/>
</dbReference>
<dbReference type="SUPFAM" id="SSF52540">
    <property type="entry name" value="P-loop containing nucleoside triphosphate hydrolases"/>
    <property type="match status" value="1"/>
</dbReference>
<protein>
    <submittedName>
        <fullName evidence="5">Conjugal transfer protein TraS</fullName>
    </submittedName>
</protein>
<gene>
    <name evidence="5" type="ORF">Ssi02_51580</name>
</gene>
<dbReference type="Proteomes" id="UP000606172">
    <property type="component" value="Unassembled WGS sequence"/>
</dbReference>
<dbReference type="GO" id="GO:0003677">
    <property type="term" value="F:DNA binding"/>
    <property type="evidence" value="ECO:0007669"/>
    <property type="project" value="InterPro"/>
</dbReference>
<reference evidence="5" key="1">
    <citation type="submission" date="2021-01" db="EMBL/GenBank/DDBJ databases">
        <title>Whole genome shotgun sequence of Sinosporangium siamense NBRC 109515.</title>
        <authorList>
            <person name="Komaki H."/>
            <person name="Tamura T."/>
        </authorList>
    </citation>
    <scope>NUCLEOTIDE SEQUENCE</scope>
    <source>
        <strain evidence="5">NBRC 109515</strain>
    </source>
</reference>
<proteinExistence type="predicted"/>
<dbReference type="PANTHER" id="PTHR22683:SF41">
    <property type="entry name" value="DNA TRANSLOCASE FTSK"/>
    <property type="match status" value="1"/>
</dbReference>
<dbReference type="AlphaFoldDB" id="A0A919RJE7"/>
<sequence length="454" mass="49841">MEWLTDIPRPVLIGAAVLVALWVWRTLHPASWWYAVVFPRRVLRLRWSWRHVASGCGLTKKRHVWWFTVVPNLIASTGVVRVKRKFQRVEVDRKPWMGLPRPTPSGWRVTFRLLDGQIPADYAAVCERLAHAWGVYAVRVVGERPGWVTLAASLHDPLAFLPAPEPGEEGEGDLLKVVVGRLETGEIWAIDFRSIPHWINAGATQSGKSNLVNALICGLAPQMVALIGFDLKGGVELSPYRPRLPALATARGECVALLSDLLRVMACREHGARNVWQLPAHLRPIPAVVIVDELAELFLMADKSEKEEVAQTSTALLRLAQLGRAFGIYLFLSGQRIGSDLGAGVTALRAQMSGRICHRVNDPETATMTLGDLDPGALTAARSIAADSPGVAIVTGADGRWYRARSHYVTERSAEYAAETYAHITPSWQQLLASGLGHDLADLPSANRAELTTS</sequence>
<feature type="binding site" evidence="3">
    <location>
        <begin position="202"/>
        <end position="209"/>
    </location>
    <ligand>
        <name>ATP</name>
        <dbReference type="ChEBI" id="CHEBI:30616"/>
    </ligand>
</feature>
<evidence type="ECO:0000256" key="3">
    <source>
        <dbReference type="PROSITE-ProRule" id="PRU00289"/>
    </source>
</evidence>
<evidence type="ECO:0000256" key="2">
    <source>
        <dbReference type="ARBA" id="ARBA00022840"/>
    </source>
</evidence>
<organism evidence="5 6">
    <name type="scientific">Sinosporangium siamense</name>
    <dbReference type="NCBI Taxonomy" id="1367973"/>
    <lineage>
        <taxon>Bacteria</taxon>
        <taxon>Bacillati</taxon>
        <taxon>Actinomycetota</taxon>
        <taxon>Actinomycetes</taxon>
        <taxon>Streptosporangiales</taxon>
        <taxon>Streptosporangiaceae</taxon>
        <taxon>Sinosporangium</taxon>
    </lineage>
</organism>
<comment type="caution">
    <text evidence="5">The sequence shown here is derived from an EMBL/GenBank/DDBJ whole genome shotgun (WGS) entry which is preliminary data.</text>
</comment>
<dbReference type="PROSITE" id="PS50901">
    <property type="entry name" value="FTSK"/>
    <property type="match status" value="1"/>
</dbReference>
<dbReference type="Pfam" id="PF01580">
    <property type="entry name" value="FtsK_SpoIIIE"/>
    <property type="match status" value="2"/>
</dbReference>